<comment type="caution">
    <text evidence="5">The sequence shown here is derived from an EMBL/GenBank/DDBJ whole genome shotgun (WGS) entry which is preliminary data.</text>
</comment>
<keyword evidence="1" id="KW-0677">Repeat</keyword>
<evidence type="ECO:0000256" key="3">
    <source>
        <dbReference type="PROSITE-ProRule" id="PRU00023"/>
    </source>
</evidence>
<proteinExistence type="predicted"/>
<dbReference type="InterPro" id="IPR002110">
    <property type="entry name" value="Ankyrin_rpt"/>
</dbReference>
<organism evidence="5 6">
    <name type="scientific">Cordyceps confragosa</name>
    <name type="common">Lecanicillium lecanii</name>
    <dbReference type="NCBI Taxonomy" id="2714763"/>
    <lineage>
        <taxon>Eukaryota</taxon>
        <taxon>Fungi</taxon>
        <taxon>Dikarya</taxon>
        <taxon>Ascomycota</taxon>
        <taxon>Pezizomycotina</taxon>
        <taxon>Sordariomycetes</taxon>
        <taxon>Hypocreomycetidae</taxon>
        <taxon>Hypocreales</taxon>
        <taxon>Cordycipitaceae</taxon>
        <taxon>Akanthomyces</taxon>
    </lineage>
</organism>
<feature type="repeat" description="ANK" evidence="3">
    <location>
        <begin position="647"/>
        <end position="679"/>
    </location>
</feature>
<feature type="compositionally biased region" description="Polar residues" evidence="4">
    <location>
        <begin position="9"/>
        <end position="19"/>
    </location>
</feature>
<sequence>MTTQPPSPDNVFQRNSGGSASDAGLNATNKRFVKWTPVQRQELARLYIYTDLPLAKIIAVIHRDSPGSIHGRDTANRILFELFDRQPRWLHPKSREDMARRVEQLANAPARWSSWFRKGTHSGGVSDRLQSKHLPARLESEGSVSPTLSDFRAFDRFLGSSPDLPEEFYTGTQKLSRAPPPTPNTREATDRQLFAAFLLKATVTSTPTNESKSSLATVLADYSTAYCQVVNELNRGFNVSSQDHASMYPISENTIPPVVDSLSHENAPIRYENELCPLPGDFLNIDSPRECCSHPREQLYQHCLCSAAVELLQASETSLPWVTPTGLTLLGSNIIQGIIFEEDLFVVDDFNNTVVHFVAARGSAGLLLALISHIQEKMPDLLGKVNNAGQNFFHVMSQATMAQPDHVISILEVMERAKVDVYTRDHYGRNIFHMLRAKGIPKATLDQILVHYHAKECNYRDAFGREPQPTAEQTASSPPIGALPLGSQFEPNSSASALAVAHIVALINSACNIDPAAEDSQGRNGLHCLAASLSMAEEFTAVCMVEQDPISADTASILSKDGRDPTGYRKWKQSKKNPSELHLEVCLFLFKKLLERGVCPDRYDVHGNTPLMAFAAQLPENDNYRVGSEILTQLIQRKNCLNARNRSGETALHIAVRCGRTHAVRTLVKAGANVYARDAMGRSVLDVADAEIMLAKADFSPMYARLEACRGWLSSITAGAVQSPTVLDEWGRSSPQSDDTLYERVVVTEGGPSPKPQNYRYPALTRQDLSLLYLNSRYGLGQDLVHCVQMVPDQKERIGRFLRIATIPKTGTRQTSVVVGIDWPLRYVLQSQFVDDASRKQPFSSFITLTGFAADAQALTIAEYLFQTWPESAGKILQLLPSSLDPRLWYTSTRQVLVTSHTIVKVYYENSHVLISAVGNRDIITQVIQAFTWISCAVRADPSVEGLWECIPIFAPAEAVKTQPGTRAFVVHCFTRPISWTIQPGRCWQNMFQGAVLASGFPTSGRAIKGLGLEMPLNMMAELGGSQRVTKWNDKIFIKGFSTMLVAIKSVGNILVWHYLYSQPGTRISYMDCTQPVESVNMARLRSFRHVIGWCSSSMYCVGSPDANYNIRNSYLPRPSAGLLLDKLSITMGSTITGGATFTPSRKELPPHLTRNGTIPKLRWLSKKYVVFWDEEAKRGWVANGTSALLHIVRASLKHYENDDFSAHFMFKEEAMNNLPHSPYKHNTATGVLIDQGNQGLAIYPNSIMQRRETSTNSGSSTSTPTSDYFLFGDLTNQHLDALEQMMDLHSHSAGRDGINLKPRLRKHLEGWDFADLAKDYDPMPRVATIPTLGYGWVDFVRSIGAITLFGGGFGELLKPASHAGVCDRWSRLPPKDYLLAASVADLTAIMEQHGNTHAEPRELTRSVLWHSPADTCAACPCKLPQAAGRSSATACHVSPVQVLLPSSSHGRALPASGQRRLDPEGAVVFGHNASFGYRWPEKGTDEVPAKDFLVPLRNMLPARLFKTQAEAPEISEASDTEMTSRPDSDEVMNELSTPAAMVESPPSLRSSLRGFIPKRRSCTSQMESAKKKPKVKT</sequence>
<gene>
    <name evidence="5" type="ORF">LLEC1_05098</name>
</gene>
<feature type="region of interest" description="Disordered" evidence="4">
    <location>
        <begin position="1"/>
        <end position="23"/>
    </location>
</feature>
<evidence type="ECO:0000313" key="6">
    <source>
        <dbReference type="Proteomes" id="UP000243081"/>
    </source>
</evidence>
<keyword evidence="2 3" id="KW-0040">ANK repeat</keyword>
<dbReference type="PANTHER" id="PTHR24201">
    <property type="entry name" value="ANK_REP_REGION DOMAIN-CONTAINING PROTEIN"/>
    <property type="match status" value="1"/>
</dbReference>
<feature type="region of interest" description="Disordered" evidence="4">
    <location>
        <begin position="1511"/>
        <end position="1578"/>
    </location>
</feature>
<evidence type="ECO:0000256" key="4">
    <source>
        <dbReference type="SAM" id="MobiDB-lite"/>
    </source>
</evidence>
<dbReference type="EMBL" id="LUKN01001719">
    <property type="protein sequence ID" value="OAR00420.1"/>
    <property type="molecule type" value="Genomic_DNA"/>
</dbReference>
<evidence type="ECO:0000313" key="5">
    <source>
        <dbReference type="EMBL" id="OAR00420.1"/>
    </source>
</evidence>
<protein>
    <submittedName>
        <fullName evidence="5">Uncharacterized protein</fullName>
    </submittedName>
</protein>
<reference evidence="5 6" key="1">
    <citation type="submission" date="2016-03" db="EMBL/GenBank/DDBJ databases">
        <title>Fine-scale spatial genetic structure of a fungal parasite of coffee scale insects.</title>
        <authorList>
            <person name="Jackson D."/>
            <person name="Zemenick K.A."/>
            <person name="Malloure B."/>
            <person name="Quandt C.A."/>
            <person name="James T.Y."/>
        </authorList>
    </citation>
    <scope>NUCLEOTIDE SEQUENCE [LARGE SCALE GENOMIC DNA]</scope>
    <source>
        <strain evidence="5 6">UM487</strain>
    </source>
</reference>
<accession>A0A179IF63</accession>
<evidence type="ECO:0000256" key="1">
    <source>
        <dbReference type="ARBA" id="ARBA00022737"/>
    </source>
</evidence>
<dbReference type="Pfam" id="PF12796">
    <property type="entry name" value="Ank_2"/>
    <property type="match status" value="1"/>
</dbReference>
<dbReference type="PROSITE" id="PS50297">
    <property type="entry name" value="ANK_REP_REGION"/>
    <property type="match status" value="1"/>
</dbReference>
<dbReference type="PROSITE" id="PS50088">
    <property type="entry name" value="ANK_REPEAT"/>
    <property type="match status" value="1"/>
</dbReference>
<evidence type="ECO:0000256" key="2">
    <source>
        <dbReference type="ARBA" id="ARBA00023043"/>
    </source>
</evidence>
<dbReference type="InterPro" id="IPR036770">
    <property type="entry name" value="Ankyrin_rpt-contain_sf"/>
</dbReference>
<dbReference type="SMART" id="SM00248">
    <property type="entry name" value="ANK"/>
    <property type="match status" value="3"/>
</dbReference>
<dbReference type="SUPFAM" id="SSF48403">
    <property type="entry name" value="Ankyrin repeat"/>
    <property type="match status" value="1"/>
</dbReference>
<dbReference type="Gene3D" id="1.25.40.20">
    <property type="entry name" value="Ankyrin repeat-containing domain"/>
    <property type="match status" value="2"/>
</dbReference>
<keyword evidence="6" id="KW-1185">Reference proteome</keyword>
<dbReference type="OrthoDB" id="1577640at2759"/>
<dbReference type="Proteomes" id="UP000243081">
    <property type="component" value="Unassembled WGS sequence"/>
</dbReference>
<name>A0A179IF63_CORDF</name>
<dbReference type="InterPro" id="IPR050776">
    <property type="entry name" value="Ank_Repeat/CDKN_Inhibitor"/>
</dbReference>